<dbReference type="InterPro" id="IPR032267">
    <property type="entry name" value="DUF4832"/>
</dbReference>
<keyword evidence="4" id="KW-1185">Reference proteome</keyword>
<sequence length="482" mass="52063">MRSTPRTRVRATLALLAALAALPPAGAAALPGAPIAAPTTTTAPRVLTPSVLPMTGTDLANPLRGQYRWMGYPSQPASWPAPDYYERDRSYWGRLEPTRGTYDFTTLDAGLADAGSVRGKLGFRVMAYCPGCWMDERPDLPPTIPAWMPLQPGTRIPAWDDARFLTAWEDLMAALGRRYADDPRLGYVDVGGFGAYGEWMDAGAPISDASALRIVGAVAEAFPDRHVLLSAVTVYTRPAVLRQSLARWANVGLRSDCLGQSGMQVPTGEFADLWRTRPFFTEWCTGADPALGRDQVRTHHVSTTSSHNMRLTWEGMTAGQRTAYEDAVRSSGYRYAVTRATVAPLRSRTSSRVDLTLSNFGVAPTYDAWTVRAVLTDGRGARVATLPVAVDLRTVLPGSRTVAATLTLPTVLPGRYGLRLEVLDPTGYSAPMRLANAARGADGSYPLGTVLVGRAAARQPVVVTVPPPYRPRPVSSRGVPLR</sequence>
<evidence type="ECO:0000313" key="3">
    <source>
        <dbReference type="EMBL" id="MBM6398837.1"/>
    </source>
</evidence>
<dbReference type="InterPro" id="IPR017853">
    <property type="entry name" value="GH"/>
</dbReference>
<feature type="domain" description="DUF4832" evidence="2">
    <location>
        <begin position="319"/>
        <end position="426"/>
    </location>
</feature>
<evidence type="ECO:0000313" key="4">
    <source>
        <dbReference type="Proteomes" id="UP001430172"/>
    </source>
</evidence>
<gene>
    <name evidence="3" type="ORF">JQN70_00380</name>
</gene>
<feature type="chain" id="PRO_5046659202" evidence="1">
    <location>
        <begin position="28"/>
        <end position="482"/>
    </location>
</feature>
<keyword evidence="1" id="KW-0732">Signal</keyword>
<evidence type="ECO:0000256" key="1">
    <source>
        <dbReference type="SAM" id="SignalP"/>
    </source>
</evidence>
<organism evidence="3 4">
    <name type="scientific">Phycicoccus sonneratiae</name>
    <dbReference type="NCBI Taxonomy" id="2807628"/>
    <lineage>
        <taxon>Bacteria</taxon>
        <taxon>Bacillati</taxon>
        <taxon>Actinomycetota</taxon>
        <taxon>Actinomycetes</taxon>
        <taxon>Micrococcales</taxon>
        <taxon>Intrasporangiaceae</taxon>
        <taxon>Phycicoccus</taxon>
    </lineage>
</organism>
<proteinExistence type="predicted"/>
<dbReference type="Pfam" id="PF16116">
    <property type="entry name" value="DUF4832"/>
    <property type="match status" value="1"/>
</dbReference>
<name>A0ABS2CG22_9MICO</name>
<protein>
    <submittedName>
        <fullName evidence="3">DUF4832 domain-containing protein</fullName>
    </submittedName>
</protein>
<evidence type="ECO:0000259" key="2">
    <source>
        <dbReference type="Pfam" id="PF16116"/>
    </source>
</evidence>
<dbReference type="RefSeq" id="WP_204129332.1">
    <property type="nucleotide sequence ID" value="NZ_JAFDVD010000001.1"/>
</dbReference>
<feature type="signal peptide" evidence="1">
    <location>
        <begin position="1"/>
        <end position="27"/>
    </location>
</feature>
<dbReference type="Gene3D" id="3.20.20.80">
    <property type="entry name" value="Glycosidases"/>
    <property type="match status" value="1"/>
</dbReference>
<comment type="caution">
    <text evidence="3">The sequence shown here is derived from an EMBL/GenBank/DDBJ whole genome shotgun (WGS) entry which is preliminary data.</text>
</comment>
<accession>A0ABS2CG22</accession>
<reference evidence="3" key="1">
    <citation type="submission" date="2021-02" db="EMBL/GenBank/DDBJ databases">
        <title>Phycicoccus sp. MQZ13P-5T, whole genome shotgun sequence.</title>
        <authorList>
            <person name="Tuo L."/>
        </authorList>
    </citation>
    <scope>NUCLEOTIDE SEQUENCE</scope>
    <source>
        <strain evidence="3">MQZ13P-5</strain>
    </source>
</reference>
<dbReference type="Proteomes" id="UP001430172">
    <property type="component" value="Unassembled WGS sequence"/>
</dbReference>
<dbReference type="EMBL" id="JAFDVD010000001">
    <property type="protein sequence ID" value="MBM6398837.1"/>
    <property type="molecule type" value="Genomic_DNA"/>
</dbReference>
<dbReference type="SUPFAM" id="SSF51445">
    <property type="entry name" value="(Trans)glycosidases"/>
    <property type="match status" value="1"/>
</dbReference>